<evidence type="ECO:0000313" key="2">
    <source>
        <dbReference type="Proteomes" id="UP000277580"/>
    </source>
</evidence>
<keyword evidence="2" id="KW-1185">Reference proteome</keyword>
<sequence length="205" mass="23466">MAELDCTKSLICNIAPHLTTNHCYINAKEEFVQMVINFFQNEGQPFSIDEYRFLLSELLLQLQNEQLEVEAERDITFPEVPMGSATTQEELNKSILECRERVPELVARLMELNQYATNLTAFPDQLTMADRIMSLGDRLRPLFPRARQTGGSFFQSRTIGVLSVWLDHQIVLIKWDGVTPNKLITTQISHLTRCRKFVETGSAVS</sequence>
<evidence type="ECO:0000313" key="1">
    <source>
        <dbReference type="EMBL" id="RPB09016.1"/>
    </source>
</evidence>
<dbReference type="AlphaFoldDB" id="A0A3N4KEQ1"/>
<protein>
    <submittedName>
        <fullName evidence="1">Uncharacterized protein</fullName>
    </submittedName>
</protein>
<dbReference type="EMBL" id="ML119156">
    <property type="protein sequence ID" value="RPB09016.1"/>
    <property type="molecule type" value="Genomic_DNA"/>
</dbReference>
<name>A0A3N4KEQ1_9PEZI</name>
<dbReference type="OrthoDB" id="5316291at2759"/>
<dbReference type="Proteomes" id="UP000277580">
    <property type="component" value="Unassembled WGS sequence"/>
</dbReference>
<gene>
    <name evidence="1" type="ORF">P167DRAFT_548415</name>
</gene>
<accession>A0A3N4KEQ1</accession>
<reference evidence="1 2" key="1">
    <citation type="journal article" date="2018" name="Nat. Ecol. Evol.">
        <title>Pezizomycetes genomes reveal the molecular basis of ectomycorrhizal truffle lifestyle.</title>
        <authorList>
            <person name="Murat C."/>
            <person name="Payen T."/>
            <person name="Noel B."/>
            <person name="Kuo A."/>
            <person name="Morin E."/>
            <person name="Chen J."/>
            <person name="Kohler A."/>
            <person name="Krizsan K."/>
            <person name="Balestrini R."/>
            <person name="Da Silva C."/>
            <person name="Montanini B."/>
            <person name="Hainaut M."/>
            <person name="Levati E."/>
            <person name="Barry K.W."/>
            <person name="Belfiori B."/>
            <person name="Cichocki N."/>
            <person name="Clum A."/>
            <person name="Dockter R.B."/>
            <person name="Fauchery L."/>
            <person name="Guy J."/>
            <person name="Iotti M."/>
            <person name="Le Tacon F."/>
            <person name="Lindquist E.A."/>
            <person name="Lipzen A."/>
            <person name="Malagnac F."/>
            <person name="Mello A."/>
            <person name="Molinier V."/>
            <person name="Miyauchi S."/>
            <person name="Poulain J."/>
            <person name="Riccioni C."/>
            <person name="Rubini A."/>
            <person name="Sitrit Y."/>
            <person name="Splivallo R."/>
            <person name="Traeger S."/>
            <person name="Wang M."/>
            <person name="Zifcakova L."/>
            <person name="Wipf D."/>
            <person name="Zambonelli A."/>
            <person name="Paolocci F."/>
            <person name="Nowrousian M."/>
            <person name="Ottonello S."/>
            <person name="Baldrian P."/>
            <person name="Spatafora J.W."/>
            <person name="Henrissat B."/>
            <person name="Nagy L.G."/>
            <person name="Aury J.M."/>
            <person name="Wincker P."/>
            <person name="Grigoriev I.V."/>
            <person name="Bonfante P."/>
            <person name="Martin F.M."/>
        </authorList>
    </citation>
    <scope>NUCLEOTIDE SEQUENCE [LARGE SCALE GENOMIC DNA]</scope>
    <source>
        <strain evidence="1 2">CCBAS932</strain>
    </source>
</reference>
<dbReference type="InParanoid" id="A0A3N4KEQ1"/>
<proteinExistence type="predicted"/>
<organism evidence="1 2">
    <name type="scientific">Morchella conica CCBAS932</name>
    <dbReference type="NCBI Taxonomy" id="1392247"/>
    <lineage>
        <taxon>Eukaryota</taxon>
        <taxon>Fungi</taxon>
        <taxon>Dikarya</taxon>
        <taxon>Ascomycota</taxon>
        <taxon>Pezizomycotina</taxon>
        <taxon>Pezizomycetes</taxon>
        <taxon>Pezizales</taxon>
        <taxon>Morchellaceae</taxon>
        <taxon>Morchella</taxon>
    </lineage>
</organism>